<dbReference type="KEGG" id="hlt:I7X12_09125"/>
<keyword evidence="3" id="KW-1185">Reference proteome</keyword>
<feature type="transmembrane region" description="Helical" evidence="1">
    <location>
        <begin position="16"/>
        <end position="38"/>
    </location>
</feature>
<evidence type="ECO:0000256" key="1">
    <source>
        <dbReference type="SAM" id="Phobius"/>
    </source>
</evidence>
<dbReference type="AlphaFoldDB" id="A0A7U3WAU8"/>
<evidence type="ECO:0000313" key="3">
    <source>
        <dbReference type="Proteomes" id="UP000595001"/>
    </source>
</evidence>
<dbReference type="EMBL" id="CP065856">
    <property type="protein sequence ID" value="QPV64743.1"/>
    <property type="molecule type" value="Genomic_DNA"/>
</dbReference>
<dbReference type="Proteomes" id="UP000595001">
    <property type="component" value="Chromosome"/>
</dbReference>
<keyword evidence="1" id="KW-0472">Membrane</keyword>
<dbReference type="GeneID" id="60588652"/>
<protein>
    <submittedName>
        <fullName evidence="2">Uncharacterized protein</fullName>
    </submittedName>
</protein>
<dbReference type="Pfam" id="PF23960">
    <property type="entry name" value="DUF7289"/>
    <property type="match status" value="1"/>
</dbReference>
<keyword evidence="1" id="KW-1133">Transmembrane helix</keyword>
<proteinExistence type="predicted"/>
<dbReference type="OrthoDB" id="237927at2157"/>
<accession>A0A7U3WAU8</accession>
<dbReference type="InterPro" id="IPR055713">
    <property type="entry name" value="DUF7289"/>
</dbReference>
<organism evidence="2 3">
    <name type="scientific">Halosimplex litoreum</name>
    <dbReference type="NCBI Taxonomy" id="1198301"/>
    <lineage>
        <taxon>Archaea</taxon>
        <taxon>Methanobacteriati</taxon>
        <taxon>Methanobacteriota</taxon>
        <taxon>Stenosarchaea group</taxon>
        <taxon>Halobacteria</taxon>
        <taxon>Halobacteriales</taxon>
        <taxon>Haloarculaceae</taxon>
        <taxon>Halosimplex</taxon>
    </lineage>
</organism>
<dbReference type="RefSeq" id="WP_198063504.1">
    <property type="nucleotide sequence ID" value="NZ_CP065856.1"/>
</dbReference>
<name>A0A7U3WAU8_9EURY</name>
<reference evidence="2 3" key="1">
    <citation type="submission" date="2020-12" db="EMBL/GenBank/DDBJ databases">
        <title>Halosimplex halophilum sp. nov. and Halosimplex salinum sp. nov., two new members of the genus Halosimplex.</title>
        <authorList>
            <person name="Cui H.L."/>
        </authorList>
    </citation>
    <scope>NUCLEOTIDE SEQUENCE [LARGE SCALE GENOMIC DNA]</scope>
    <source>
        <strain evidence="2 3">YGH94</strain>
    </source>
</reference>
<sequence length="267" mass="28841">MRESCRRRERRAQSELIGYVLVFSAVVLAVGGIVTFGVSALDQVQSSTVAANGEFAMESVAADIEELYYGTGTVRNTELTLEAATLETGPPAIVNVTATRGSETVEIDRELDPLVYRVEDTTIAYENTLVVRDQSRGSVAVNDPLLKISDRRAVVPVVETNATSQSVGGGTHRVHSVLNQTTAESISLSRGPVAQRVHLNVTVQSVPDRIDAWERQLNETVGGLTRPSGVPYAGDPACRRPESGHVTCIVETDRVVISHAEIAYELR</sequence>
<keyword evidence="1" id="KW-0812">Transmembrane</keyword>
<gene>
    <name evidence="2" type="ORF">I7X12_09125</name>
</gene>
<evidence type="ECO:0000313" key="2">
    <source>
        <dbReference type="EMBL" id="QPV64743.1"/>
    </source>
</evidence>